<dbReference type="KEGG" id="baqk:QN215_00755"/>
<dbReference type="PROSITE" id="PS50994">
    <property type="entry name" value="INTEGRASE"/>
    <property type="match status" value="1"/>
</dbReference>
<feature type="region of interest" description="Disordered" evidence="1">
    <location>
        <begin position="362"/>
        <end position="384"/>
    </location>
</feature>
<dbReference type="InterPro" id="IPR009057">
    <property type="entry name" value="Homeodomain-like_sf"/>
</dbReference>
<dbReference type="InterPro" id="IPR036388">
    <property type="entry name" value="WH-like_DNA-bd_sf"/>
</dbReference>
<feature type="domain" description="Integrase catalytic" evidence="2">
    <location>
        <begin position="230"/>
        <end position="352"/>
    </location>
</feature>
<dbReference type="PANTHER" id="PTHR46889:SF4">
    <property type="entry name" value="TRANSPOSASE INSO FOR INSERTION SEQUENCE ELEMENT IS911B-RELATED"/>
    <property type="match status" value="1"/>
</dbReference>
<dbReference type="EMBL" id="CP129674">
    <property type="protein sequence ID" value="XDS44706.1"/>
    <property type="molecule type" value="Genomic_DNA"/>
</dbReference>
<protein>
    <submittedName>
        <fullName evidence="3">IS3 family transposase</fullName>
    </submittedName>
</protein>
<dbReference type="GO" id="GO:0006313">
    <property type="term" value="P:DNA transposition"/>
    <property type="evidence" value="ECO:0007669"/>
    <property type="project" value="InterPro"/>
</dbReference>
<accession>A0AB39U6J4</accession>
<dbReference type="Gene3D" id="1.10.10.10">
    <property type="entry name" value="Winged helix-like DNA-binding domain superfamily/Winged helix DNA-binding domain"/>
    <property type="match status" value="1"/>
</dbReference>
<evidence type="ECO:0000313" key="3">
    <source>
        <dbReference type="EMBL" id="XDS44706.1"/>
    </source>
</evidence>
<dbReference type="InterPro" id="IPR050900">
    <property type="entry name" value="Transposase_IS3/IS150/IS904"/>
</dbReference>
<dbReference type="InterPro" id="IPR012337">
    <property type="entry name" value="RNaseH-like_sf"/>
</dbReference>
<reference evidence="3" key="1">
    <citation type="submission" date="2023-07" db="EMBL/GenBank/DDBJ databases">
        <title>Bifidobacterium aquikefiriaerophilum sp. nov. and Bifidobacterium eccum sp. nov., isolated from water kefir.</title>
        <authorList>
            <person name="Breselge S."/>
            <person name="Bellassi P."/>
            <person name="Barcenilla C."/>
            <person name="Alvarez-Ordonez A."/>
            <person name="Morelli L."/>
            <person name="Cotter P.D."/>
        </authorList>
    </citation>
    <scope>NUCLEOTIDE SEQUENCE</scope>
    <source>
        <strain evidence="3">WK041_4_12</strain>
    </source>
</reference>
<dbReference type="InterPro" id="IPR001584">
    <property type="entry name" value="Integrase_cat-core"/>
</dbReference>
<dbReference type="Gene3D" id="3.30.420.10">
    <property type="entry name" value="Ribonuclease H-like superfamily/Ribonuclease H"/>
    <property type="match status" value="1"/>
</dbReference>
<dbReference type="Pfam" id="PF01527">
    <property type="entry name" value="HTH_Tnp_1"/>
    <property type="match status" value="1"/>
</dbReference>
<dbReference type="Pfam" id="PF00665">
    <property type="entry name" value="rve"/>
    <property type="match status" value="1"/>
</dbReference>
<organism evidence="3">
    <name type="scientific">Bifidobacterium aquikefiricola</name>
    <dbReference type="NCBI Taxonomy" id="3059038"/>
    <lineage>
        <taxon>Bacteria</taxon>
        <taxon>Bacillati</taxon>
        <taxon>Actinomycetota</taxon>
        <taxon>Actinomycetes</taxon>
        <taxon>Bifidobacteriales</taxon>
        <taxon>Bifidobacteriaceae</taxon>
        <taxon>Bifidobacterium</taxon>
    </lineage>
</organism>
<dbReference type="AlphaFoldDB" id="A0AB39U6J4"/>
<sequence>MSIQFSDEFKDRAVRLLAESWENYSSQTKALQGVARSLWVATQSLRRWQEQADANGAAGPGESAELKRLRWENAELRRSNEILSSASVFSPQGSTLHGVDGSVHRPSSRTVRGRANLLDVEGLVGWRVHHVSRVLADEGTYRLHRYGLVTRRWRVALAGMHAHRFMAVYGYRKVHRQLIRQGWSGIGRDQVLHVILSLGIQGIRRGRIPIPTRSVRSTGGRPDLVERRFSAAAPGRLHVADITYVHLSDGSFAYVAFVTDAYARRIVGWAVSASQPTKDLPLLTLDQSTGWAARHGDTRGLVHHSNHGTQYISVLYGSHLNEHDILASTGSVGDSYDNALGETVNSAYKTELIHRGRPIDRVKARNKPPSSGRSGGARNVFMKL</sequence>
<gene>
    <name evidence="3" type="ORF">QN215_00755</name>
</gene>
<evidence type="ECO:0000256" key="1">
    <source>
        <dbReference type="SAM" id="MobiDB-lite"/>
    </source>
</evidence>
<dbReference type="SUPFAM" id="SSF46689">
    <property type="entry name" value="Homeodomain-like"/>
    <property type="match status" value="1"/>
</dbReference>
<dbReference type="InterPro" id="IPR002514">
    <property type="entry name" value="Transposase_8"/>
</dbReference>
<dbReference type="RefSeq" id="WP_369344250.1">
    <property type="nucleotide sequence ID" value="NZ_CP129674.1"/>
</dbReference>
<proteinExistence type="predicted"/>
<dbReference type="PANTHER" id="PTHR46889">
    <property type="entry name" value="TRANSPOSASE INSF FOR INSERTION SEQUENCE IS3B-RELATED"/>
    <property type="match status" value="1"/>
</dbReference>
<evidence type="ECO:0000259" key="2">
    <source>
        <dbReference type="PROSITE" id="PS50994"/>
    </source>
</evidence>
<dbReference type="GO" id="GO:0015074">
    <property type="term" value="P:DNA integration"/>
    <property type="evidence" value="ECO:0007669"/>
    <property type="project" value="InterPro"/>
</dbReference>
<dbReference type="SUPFAM" id="SSF53098">
    <property type="entry name" value="Ribonuclease H-like"/>
    <property type="match status" value="1"/>
</dbReference>
<dbReference type="InterPro" id="IPR036397">
    <property type="entry name" value="RNaseH_sf"/>
</dbReference>
<dbReference type="InterPro" id="IPR048020">
    <property type="entry name" value="Transpos_IS3"/>
</dbReference>
<dbReference type="GO" id="GO:0004803">
    <property type="term" value="F:transposase activity"/>
    <property type="evidence" value="ECO:0007669"/>
    <property type="project" value="InterPro"/>
</dbReference>
<name>A0AB39U6J4_9BIFI</name>
<dbReference type="NCBIfam" id="NF033516">
    <property type="entry name" value="transpos_IS3"/>
    <property type="match status" value="1"/>
</dbReference>
<dbReference type="GO" id="GO:0003677">
    <property type="term" value="F:DNA binding"/>
    <property type="evidence" value="ECO:0007669"/>
    <property type="project" value="InterPro"/>
</dbReference>